<dbReference type="Proteomes" id="UP001596004">
    <property type="component" value="Unassembled WGS sequence"/>
</dbReference>
<evidence type="ECO:0000313" key="2">
    <source>
        <dbReference type="Proteomes" id="UP001596004"/>
    </source>
</evidence>
<keyword evidence="2" id="KW-1185">Reference proteome</keyword>
<dbReference type="RefSeq" id="WP_380848695.1">
    <property type="nucleotide sequence ID" value="NZ_JBHSFP010000034.1"/>
</dbReference>
<gene>
    <name evidence="1" type="ORF">ACFO60_33340</name>
</gene>
<accession>A0ABV9CQU6</accession>
<comment type="caution">
    <text evidence="1">The sequence shown here is derived from an EMBL/GenBank/DDBJ whole genome shotgun (WGS) entry which is preliminary data.</text>
</comment>
<evidence type="ECO:0000313" key="1">
    <source>
        <dbReference type="EMBL" id="MFC4535674.1"/>
    </source>
</evidence>
<sequence>MTLTEIRYQRPTLAQIERERERYIEAARSAAGGPGCAPWCAHHIPYEDMPDSCYSDPRGVYAEGPYLVDEHNEVGRRVWWQGMENATPEQAEAFARQILTLVELARTDGGAA</sequence>
<name>A0ABV9CQU6_9ACTN</name>
<organism evidence="1 2">
    <name type="scientific">Sphaerisporangium dianthi</name>
    <dbReference type="NCBI Taxonomy" id="1436120"/>
    <lineage>
        <taxon>Bacteria</taxon>
        <taxon>Bacillati</taxon>
        <taxon>Actinomycetota</taxon>
        <taxon>Actinomycetes</taxon>
        <taxon>Streptosporangiales</taxon>
        <taxon>Streptosporangiaceae</taxon>
        <taxon>Sphaerisporangium</taxon>
    </lineage>
</organism>
<protein>
    <submittedName>
        <fullName evidence="1">Uncharacterized protein</fullName>
    </submittedName>
</protein>
<proteinExistence type="predicted"/>
<dbReference type="EMBL" id="JBHSFP010000034">
    <property type="protein sequence ID" value="MFC4535674.1"/>
    <property type="molecule type" value="Genomic_DNA"/>
</dbReference>
<reference evidence="2" key="1">
    <citation type="journal article" date="2019" name="Int. J. Syst. Evol. Microbiol.">
        <title>The Global Catalogue of Microorganisms (GCM) 10K type strain sequencing project: providing services to taxonomists for standard genome sequencing and annotation.</title>
        <authorList>
            <consortium name="The Broad Institute Genomics Platform"/>
            <consortium name="The Broad Institute Genome Sequencing Center for Infectious Disease"/>
            <person name="Wu L."/>
            <person name="Ma J."/>
        </authorList>
    </citation>
    <scope>NUCLEOTIDE SEQUENCE [LARGE SCALE GENOMIC DNA]</scope>
    <source>
        <strain evidence="2">CGMCC 4.7132</strain>
    </source>
</reference>